<proteinExistence type="predicted"/>
<dbReference type="AlphaFoldDB" id="A0A8D8ASA4"/>
<accession>A0A8D8ASA4</accession>
<reference evidence="1" key="1">
    <citation type="submission" date="2021-05" db="EMBL/GenBank/DDBJ databases">
        <authorList>
            <person name="Alioto T."/>
            <person name="Alioto T."/>
            <person name="Gomez Garrido J."/>
        </authorList>
    </citation>
    <scope>NUCLEOTIDE SEQUENCE</scope>
</reference>
<name>A0A8D8ASA4_CULPI</name>
<evidence type="ECO:0000313" key="1">
    <source>
        <dbReference type="EMBL" id="CAG6462684.1"/>
    </source>
</evidence>
<protein>
    <submittedName>
        <fullName evidence="1">(northern house mosquito) hypothetical protein</fullName>
    </submittedName>
</protein>
<sequence length="127" mass="14222">MYHHLAQLRNTNSERDRVELKQNKVGHLDQWFCHQALKAFALGENGFDLLRHPDHHKLHEKGCCGTRAEQTKKSSVDSVSCDAVKMEPAKLAVPVVPAINGRHHQNAATDEDAFRMSLPAASRSQTC</sequence>
<organism evidence="1">
    <name type="scientific">Culex pipiens</name>
    <name type="common">House mosquito</name>
    <dbReference type="NCBI Taxonomy" id="7175"/>
    <lineage>
        <taxon>Eukaryota</taxon>
        <taxon>Metazoa</taxon>
        <taxon>Ecdysozoa</taxon>
        <taxon>Arthropoda</taxon>
        <taxon>Hexapoda</taxon>
        <taxon>Insecta</taxon>
        <taxon>Pterygota</taxon>
        <taxon>Neoptera</taxon>
        <taxon>Endopterygota</taxon>
        <taxon>Diptera</taxon>
        <taxon>Nematocera</taxon>
        <taxon>Culicoidea</taxon>
        <taxon>Culicidae</taxon>
        <taxon>Culicinae</taxon>
        <taxon>Culicini</taxon>
        <taxon>Culex</taxon>
        <taxon>Culex</taxon>
    </lineage>
</organism>
<dbReference type="EMBL" id="HBUE01045971">
    <property type="protein sequence ID" value="CAG6462684.1"/>
    <property type="molecule type" value="Transcribed_RNA"/>
</dbReference>